<dbReference type="Proteomes" id="UP000030748">
    <property type="component" value="Unassembled WGS sequence"/>
</dbReference>
<gene>
    <name evidence="7" type="ORF">MIMGU_mgv1a008216mg</name>
</gene>
<dbReference type="GO" id="GO:0003677">
    <property type="term" value="F:DNA binding"/>
    <property type="evidence" value="ECO:0007669"/>
    <property type="project" value="InterPro"/>
</dbReference>
<name>A0A022PPV9_ERYGU</name>
<evidence type="ECO:0000256" key="1">
    <source>
        <dbReference type="ARBA" id="ARBA00022723"/>
    </source>
</evidence>
<evidence type="ECO:0000313" key="8">
    <source>
        <dbReference type="Proteomes" id="UP000030748"/>
    </source>
</evidence>
<dbReference type="PROSITE" id="PS50808">
    <property type="entry name" value="ZF_BED"/>
    <property type="match status" value="2"/>
</dbReference>
<proteinExistence type="predicted"/>
<protein>
    <recommendedName>
        <fullName evidence="6">BED-type domain-containing protein</fullName>
    </recommendedName>
</protein>
<feature type="domain" description="BED-type" evidence="6">
    <location>
        <begin position="136"/>
        <end position="195"/>
    </location>
</feature>
<evidence type="ECO:0000259" key="6">
    <source>
        <dbReference type="PROSITE" id="PS50808"/>
    </source>
</evidence>
<dbReference type="AlphaFoldDB" id="A0A022PPV9"/>
<dbReference type="GO" id="GO:0008270">
    <property type="term" value="F:zinc ion binding"/>
    <property type="evidence" value="ECO:0007669"/>
    <property type="project" value="UniProtKB-KW"/>
</dbReference>
<dbReference type="InterPro" id="IPR003656">
    <property type="entry name" value="Znf_BED"/>
</dbReference>
<dbReference type="Pfam" id="PF02892">
    <property type="entry name" value="zf-BED"/>
    <property type="match status" value="1"/>
</dbReference>
<evidence type="ECO:0000256" key="2">
    <source>
        <dbReference type="ARBA" id="ARBA00022771"/>
    </source>
</evidence>
<evidence type="ECO:0000313" key="7">
    <source>
        <dbReference type="EMBL" id="EYU17434.1"/>
    </source>
</evidence>
<reference evidence="7 8" key="1">
    <citation type="journal article" date="2013" name="Proc. Natl. Acad. Sci. U.S.A.">
        <title>Fine-scale variation in meiotic recombination in Mimulus inferred from population shotgun sequencing.</title>
        <authorList>
            <person name="Hellsten U."/>
            <person name="Wright K.M."/>
            <person name="Jenkins J."/>
            <person name="Shu S."/>
            <person name="Yuan Y."/>
            <person name="Wessler S.R."/>
            <person name="Schmutz J."/>
            <person name="Willis J.H."/>
            <person name="Rokhsar D.S."/>
        </authorList>
    </citation>
    <scope>NUCLEOTIDE SEQUENCE [LARGE SCALE GENOMIC DNA]</scope>
    <source>
        <strain evidence="8">cv. DUN x IM62</strain>
    </source>
</reference>
<dbReference type="PANTHER" id="PTHR46951:SF2">
    <property type="entry name" value="BED-TYPE DOMAIN-CONTAINING PROTEIN"/>
    <property type="match status" value="1"/>
</dbReference>
<dbReference type="PANTHER" id="PTHR46951">
    <property type="entry name" value="BED-TYPE DOMAIN-CONTAINING PROTEIN"/>
    <property type="match status" value="1"/>
</dbReference>
<feature type="region of interest" description="Disordered" evidence="5">
    <location>
        <begin position="303"/>
        <end position="322"/>
    </location>
</feature>
<dbReference type="eggNOG" id="ENOG502SKMY">
    <property type="taxonomic scope" value="Eukaryota"/>
</dbReference>
<keyword evidence="1" id="KW-0479">Metal-binding</keyword>
<dbReference type="EMBL" id="KI632373">
    <property type="protein sequence ID" value="EYU17434.1"/>
    <property type="molecule type" value="Genomic_DNA"/>
</dbReference>
<dbReference type="STRING" id="4155.A0A022PPV9"/>
<evidence type="ECO:0000256" key="4">
    <source>
        <dbReference type="PROSITE-ProRule" id="PRU00027"/>
    </source>
</evidence>
<feature type="domain" description="BED-type" evidence="6">
    <location>
        <begin position="230"/>
        <end position="289"/>
    </location>
</feature>
<feature type="region of interest" description="Disordered" evidence="5">
    <location>
        <begin position="213"/>
        <end position="238"/>
    </location>
</feature>
<keyword evidence="2 4" id="KW-0863">Zinc-finger</keyword>
<evidence type="ECO:0000256" key="3">
    <source>
        <dbReference type="ARBA" id="ARBA00022833"/>
    </source>
</evidence>
<sequence length="381" mass="43046">MEDQKRDVANEFSVYARPVVAGAWRIRLPGCDKVSPPVKKVMSDWFIEWVRYTKALWTKEIRAELGVQVDEMGRRYDVSLGHTKPSDVSHKKKAKKSTALFSPETKGVISGWPNSLTVSTMEMSQAVSMESERRGRPLDGAWEHAKPLDEARQKTQCNHCGYVSSYGGISRLKAHLAGGSHEMQLEGCPHVPPQLKRVMEEWFNEWTKNSTATWTRKSHDGSGNPSKRGRPRDDTWDHAIPLDEMGEATRCKYCGYVSKRGGIARMKVHLAGGDPAAQLVSCPNVSWEVKTLMAAQGIKKYPKKSKGVPMENYESSHESQRKTGEIISFEKRHHILRETLDQITNSSVKDRLQKLIQGKSENLHEMQFEIQSLESQLASMP</sequence>
<keyword evidence="8" id="KW-1185">Reference proteome</keyword>
<feature type="compositionally biased region" description="Polar residues" evidence="5">
    <location>
        <begin position="213"/>
        <end position="225"/>
    </location>
</feature>
<keyword evidence="3" id="KW-0862">Zinc</keyword>
<organism evidence="7 8">
    <name type="scientific">Erythranthe guttata</name>
    <name type="common">Yellow monkey flower</name>
    <name type="synonym">Mimulus guttatus</name>
    <dbReference type="NCBI Taxonomy" id="4155"/>
    <lineage>
        <taxon>Eukaryota</taxon>
        <taxon>Viridiplantae</taxon>
        <taxon>Streptophyta</taxon>
        <taxon>Embryophyta</taxon>
        <taxon>Tracheophyta</taxon>
        <taxon>Spermatophyta</taxon>
        <taxon>Magnoliopsida</taxon>
        <taxon>eudicotyledons</taxon>
        <taxon>Gunneridae</taxon>
        <taxon>Pentapetalae</taxon>
        <taxon>asterids</taxon>
        <taxon>lamiids</taxon>
        <taxon>Lamiales</taxon>
        <taxon>Phrymaceae</taxon>
        <taxon>Erythranthe</taxon>
    </lineage>
</organism>
<accession>A0A022PPV9</accession>
<evidence type="ECO:0000256" key="5">
    <source>
        <dbReference type="SAM" id="MobiDB-lite"/>
    </source>
</evidence>